<organism evidence="6 7">
    <name type="scientific">Nitrosarchaeum koreense MY1</name>
    <dbReference type="NCBI Taxonomy" id="1001994"/>
    <lineage>
        <taxon>Archaea</taxon>
        <taxon>Nitrososphaerota</taxon>
        <taxon>Nitrososphaeria</taxon>
        <taxon>Nitrosopumilales</taxon>
        <taxon>Nitrosopumilaceae</taxon>
        <taxon>Nitrosarchaeum</taxon>
    </lineage>
</organism>
<keyword evidence="6" id="KW-0808">Transferase</keyword>
<gene>
    <name evidence="6" type="ORF">MY1_0108</name>
</gene>
<feature type="transmembrane region" description="Helical" evidence="5">
    <location>
        <begin position="101"/>
        <end position="118"/>
    </location>
</feature>
<dbReference type="AlphaFoldDB" id="F9CYB7"/>
<dbReference type="InterPro" id="IPR044878">
    <property type="entry name" value="UbiA_sf"/>
</dbReference>
<dbReference type="EMBL" id="AFPU01000001">
    <property type="protein sequence ID" value="EGP92895.1"/>
    <property type="molecule type" value="Genomic_DNA"/>
</dbReference>
<feature type="transmembrane region" description="Helical" evidence="5">
    <location>
        <begin position="185"/>
        <end position="202"/>
    </location>
</feature>
<keyword evidence="3 5" id="KW-1133">Transmembrane helix</keyword>
<feature type="transmembrane region" description="Helical" evidence="5">
    <location>
        <begin position="208"/>
        <end position="227"/>
    </location>
</feature>
<evidence type="ECO:0000313" key="6">
    <source>
        <dbReference type="EMBL" id="EGP92895.1"/>
    </source>
</evidence>
<dbReference type="PANTHER" id="PTHR42723:SF1">
    <property type="entry name" value="CHLOROPHYLL SYNTHASE, CHLOROPLASTIC"/>
    <property type="match status" value="1"/>
</dbReference>
<evidence type="ECO:0000256" key="5">
    <source>
        <dbReference type="SAM" id="Phobius"/>
    </source>
</evidence>
<protein>
    <submittedName>
        <fullName evidence="6">4-hydroxybenzoate polyprenyltransferase-like prenyltransferase</fullName>
    </submittedName>
</protein>
<evidence type="ECO:0000313" key="7">
    <source>
        <dbReference type="Proteomes" id="UP000004440"/>
    </source>
</evidence>
<dbReference type="Proteomes" id="UP000004440">
    <property type="component" value="Unassembled WGS sequence"/>
</dbReference>
<dbReference type="InterPro" id="IPR050475">
    <property type="entry name" value="Prenyltransferase_related"/>
</dbReference>
<proteinExistence type="predicted"/>
<feature type="transmembrane region" description="Helical" evidence="5">
    <location>
        <begin position="130"/>
        <end position="148"/>
    </location>
</feature>
<name>F9CYB7_9ARCH</name>
<dbReference type="CDD" id="cd13964">
    <property type="entry name" value="PT_UbiA_1"/>
    <property type="match status" value="1"/>
</dbReference>
<feature type="transmembrane region" description="Helical" evidence="5">
    <location>
        <begin position="248"/>
        <end position="277"/>
    </location>
</feature>
<evidence type="ECO:0000256" key="1">
    <source>
        <dbReference type="ARBA" id="ARBA00004651"/>
    </source>
</evidence>
<comment type="subcellular location">
    <subcellularLocation>
        <location evidence="1">Cell membrane</location>
        <topology evidence="1">Multi-pass membrane protein</topology>
    </subcellularLocation>
</comment>
<feature type="transmembrane region" description="Helical" evidence="5">
    <location>
        <begin position="34"/>
        <end position="57"/>
    </location>
</feature>
<evidence type="ECO:0000256" key="4">
    <source>
        <dbReference type="ARBA" id="ARBA00023136"/>
    </source>
</evidence>
<feature type="transmembrane region" description="Helical" evidence="5">
    <location>
        <begin position="7"/>
        <end position="28"/>
    </location>
</feature>
<evidence type="ECO:0000256" key="3">
    <source>
        <dbReference type="ARBA" id="ARBA00022989"/>
    </source>
</evidence>
<keyword evidence="4 5" id="KW-0472">Membrane</keyword>
<dbReference type="GO" id="GO:0005886">
    <property type="term" value="C:plasma membrane"/>
    <property type="evidence" value="ECO:0007669"/>
    <property type="project" value="UniProtKB-SubCell"/>
</dbReference>
<accession>F9CYB7</accession>
<keyword evidence="2 5" id="KW-0812">Transmembrane</keyword>
<reference evidence="6 7" key="1">
    <citation type="journal article" date="2011" name="J. Bacteriol.">
        <title>Genome Sequence of an Ammonia-Oxidizing Soil Archaeon, "Candidatus Nitrosoarchaeum koreensis" MY1.</title>
        <authorList>
            <person name="Kim B.K."/>
            <person name="Jung M.Y."/>
            <person name="Yu D.S."/>
            <person name="Park S.J."/>
            <person name="Oh T.K."/>
            <person name="Rhee S.K."/>
            <person name="Kim J.F."/>
        </authorList>
    </citation>
    <scope>NUCLEOTIDE SEQUENCE [LARGE SCALE GENOMIC DNA]</scope>
    <source>
        <strain evidence="6 7">MY1</strain>
    </source>
</reference>
<dbReference type="Gene3D" id="1.10.357.140">
    <property type="entry name" value="UbiA prenyltransferase"/>
    <property type="match status" value="1"/>
</dbReference>
<dbReference type="STRING" id="1001994.MY1_0108"/>
<evidence type="ECO:0000256" key="2">
    <source>
        <dbReference type="ARBA" id="ARBA00022692"/>
    </source>
</evidence>
<feature type="transmembrane region" description="Helical" evidence="5">
    <location>
        <begin position="154"/>
        <end position="173"/>
    </location>
</feature>
<keyword evidence="7" id="KW-1185">Reference proteome</keyword>
<sequence>MKSYFQLVRFPGIFTAFSNILLGFFIYSEFVVDWFNLFPLLAASGFLFLAGMTLNDYFDYNIDKNERPNRPLPSGKISRKVALCLGITLFVAANISASFVGFQAVMISVIMTILILAYDIKLKNIKTIGILNLSSIRFLNVILGSSIVLFNFDIIWISIPIAIFVAGISILAKTESSIYLRKVKITNLIFVLFTISYVVVLIHDKGSIHWLILGMFVVVNYLPWMVIKEKSSMTTQKIVTIQLLSIPILDAILVMAFSNVIFAVVTLSMIFPAYVALRKLYLT</sequence>
<dbReference type="Pfam" id="PF01040">
    <property type="entry name" value="UbiA"/>
    <property type="match status" value="1"/>
</dbReference>
<dbReference type="InterPro" id="IPR000537">
    <property type="entry name" value="UbiA_prenyltransferase"/>
</dbReference>
<dbReference type="GO" id="GO:0016765">
    <property type="term" value="F:transferase activity, transferring alkyl or aryl (other than methyl) groups"/>
    <property type="evidence" value="ECO:0007669"/>
    <property type="project" value="InterPro"/>
</dbReference>
<dbReference type="PANTHER" id="PTHR42723">
    <property type="entry name" value="CHLOROPHYLL SYNTHASE"/>
    <property type="match status" value="1"/>
</dbReference>
<comment type="caution">
    <text evidence="6">The sequence shown here is derived from an EMBL/GenBank/DDBJ whole genome shotgun (WGS) entry which is preliminary data.</text>
</comment>